<evidence type="ECO:0000256" key="2">
    <source>
        <dbReference type="ARBA" id="ARBA00022692"/>
    </source>
</evidence>
<keyword evidence="2 6" id="KW-0812">Transmembrane</keyword>
<reference evidence="7" key="1">
    <citation type="submission" date="2021-03" db="EMBL/GenBank/DDBJ databases">
        <title>Pengzhenrongella sicca gen. nov., sp. nov., a new member of suborder Micrococcineae isolated from High-Arctic tundra soil.</title>
        <authorList>
            <person name="Peng F."/>
        </authorList>
    </citation>
    <scope>NUCLEOTIDE SEQUENCE</scope>
    <source>
        <strain evidence="7">LRZ-2</strain>
    </source>
</reference>
<keyword evidence="8" id="KW-1185">Reference proteome</keyword>
<accession>A0A8A4ZD63</accession>
<proteinExistence type="predicted"/>
<feature type="compositionally biased region" description="Pro residues" evidence="5">
    <location>
        <begin position="18"/>
        <end position="44"/>
    </location>
</feature>
<dbReference type="Pfam" id="PF09685">
    <property type="entry name" value="MamF_MmsF"/>
    <property type="match status" value="1"/>
</dbReference>
<feature type="transmembrane region" description="Helical" evidence="6">
    <location>
        <begin position="86"/>
        <end position="110"/>
    </location>
</feature>
<gene>
    <name evidence="7" type="ORF">J4E96_14045</name>
</gene>
<organism evidence="7 8">
    <name type="scientific">Pengzhenrongella sicca</name>
    <dbReference type="NCBI Taxonomy" id="2819238"/>
    <lineage>
        <taxon>Bacteria</taxon>
        <taxon>Bacillati</taxon>
        <taxon>Actinomycetota</taxon>
        <taxon>Actinomycetes</taxon>
        <taxon>Micrococcales</taxon>
        <taxon>Pengzhenrongella</taxon>
    </lineage>
</organism>
<feature type="transmembrane region" description="Helical" evidence="6">
    <location>
        <begin position="125"/>
        <end position="144"/>
    </location>
</feature>
<dbReference type="RefSeq" id="WP_227422722.1">
    <property type="nucleotide sequence ID" value="NZ_CP071868.1"/>
</dbReference>
<dbReference type="InterPro" id="IPR019109">
    <property type="entry name" value="MamF_MmsF"/>
</dbReference>
<evidence type="ECO:0000256" key="5">
    <source>
        <dbReference type="SAM" id="MobiDB-lite"/>
    </source>
</evidence>
<feature type="transmembrane region" description="Helical" evidence="6">
    <location>
        <begin position="150"/>
        <end position="169"/>
    </location>
</feature>
<dbReference type="KEGG" id="psic:J4E96_14045"/>
<evidence type="ECO:0000256" key="4">
    <source>
        <dbReference type="ARBA" id="ARBA00023136"/>
    </source>
</evidence>
<comment type="subcellular location">
    <subcellularLocation>
        <location evidence="1">Membrane</location>
        <topology evidence="1">Multi-pass membrane protein</topology>
    </subcellularLocation>
</comment>
<feature type="region of interest" description="Disordered" evidence="5">
    <location>
        <begin position="1"/>
        <end position="75"/>
    </location>
</feature>
<feature type="compositionally biased region" description="Low complexity" evidence="5">
    <location>
        <begin position="46"/>
        <end position="73"/>
    </location>
</feature>
<protein>
    <submittedName>
        <fullName evidence="7">DUF4870 domain-containing protein</fullName>
    </submittedName>
</protein>
<evidence type="ECO:0000256" key="6">
    <source>
        <dbReference type="SAM" id="Phobius"/>
    </source>
</evidence>
<keyword evidence="3 6" id="KW-1133">Transmembrane helix</keyword>
<evidence type="ECO:0000313" key="8">
    <source>
        <dbReference type="Proteomes" id="UP000663937"/>
    </source>
</evidence>
<dbReference type="Proteomes" id="UP000663937">
    <property type="component" value="Chromosome"/>
</dbReference>
<dbReference type="AlphaFoldDB" id="A0A8A4ZD63"/>
<evidence type="ECO:0000313" key="7">
    <source>
        <dbReference type="EMBL" id="QTE28486.1"/>
    </source>
</evidence>
<dbReference type="EMBL" id="CP071868">
    <property type="protein sequence ID" value="QTE28486.1"/>
    <property type="molecule type" value="Genomic_DNA"/>
</dbReference>
<sequence>MTSTGADHNDEAPQDAVPQPPAGAVPPPPPAAGAYPPPPAPGYGPPQGSYSPPPQQEYGQPQAYPQQGYQPGYNVSPPLSDSDQRLWAVLSHLGTLVLGFLAPLIVWLVFKNRGAFVDDQAKESLNFQITITIASIVLGIVSLITLGIGALLYIPFGIAVLVFIIIAAVKSSSGERYRYPLTLRLVS</sequence>
<evidence type="ECO:0000256" key="3">
    <source>
        <dbReference type="ARBA" id="ARBA00022989"/>
    </source>
</evidence>
<name>A0A8A4ZD63_9MICO</name>
<keyword evidence="4 6" id="KW-0472">Membrane</keyword>
<evidence type="ECO:0000256" key="1">
    <source>
        <dbReference type="ARBA" id="ARBA00004141"/>
    </source>
</evidence>